<keyword evidence="2" id="KW-1185">Reference proteome</keyword>
<protein>
    <submittedName>
        <fullName evidence="1">Uncharacterized protein</fullName>
    </submittedName>
</protein>
<sequence>MSKFAVAVLSAALIGSTNYCAGRNYSCVFLISGLPAVWGAC</sequence>
<proteinExistence type="predicted"/>
<evidence type="ECO:0000313" key="1">
    <source>
        <dbReference type="EMBL" id="MCI02290.1"/>
    </source>
</evidence>
<dbReference type="Proteomes" id="UP000265520">
    <property type="component" value="Unassembled WGS sequence"/>
</dbReference>
<organism evidence="1 2">
    <name type="scientific">Trifolium medium</name>
    <dbReference type="NCBI Taxonomy" id="97028"/>
    <lineage>
        <taxon>Eukaryota</taxon>
        <taxon>Viridiplantae</taxon>
        <taxon>Streptophyta</taxon>
        <taxon>Embryophyta</taxon>
        <taxon>Tracheophyta</taxon>
        <taxon>Spermatophyta</taxon>
        <taxon>Magnoliopsida</taxon>
        <taxon>eudicotyledons</taxon>
        <taxon>Gunneridae</taxon>
        <taxon>Pentapetalae</taxon>
        <taxon>rosids</taxon>
        <taxon>fabids</taxon>
        <taxon>Fabales</taxon>
        <taxon>Fabaceae</taxon>
        <taxon>Papilionoideae</taxon>
        <taxon>50 kb inversion clade</taxon>
        <taxon>NPAAA clade</taxon>
        <taxon>Hologalegina</taxon>
        <taxon>IRL clade</taxon>
        <taxon>Trifolieae</taxon>
        <taxon>Trifolium</taxon>
    </lineage>
</organism>
<reference evidence="1 2" key="1">
    <citation type="journal article" date="2018" name="Front. Plant Sci.">
        <title>Red Clover (Trifolium pratense) and Zigzag Clover (T. medium) - A Picture of Genomic Similarities and Differences.</title>
        <authorList>
            <person name="Dluhosova J."/>
            <person name="Istvanek J."/>
            <person name="Nedelnik J."/>
            <person name="Repkova J."/>
        </authorList>
    </citation>
    <scope>NUCLEOTIDE SEQUENCE [LARGE SCALE GENOMIC DNA]</scope>
    <source>
        <strain evidence="2">cv. 10/8</strain>
        <tissue evidence="1">Leaf</tissue>
    </source>
</reference>
<dbReference type="AlphaFoldDB" id="A0A392NSU3"/>
<feature type="non-terminal residue" evidence="1">
    <location>
        <position position="41"/>
    </location>
</feature>
<accession>A0A392NSU3</accession>
<dbReference type="EMBL" id="LXQA010048656">
    <property type="protein sequence ID" value="MCI02290.1"/>
    <property type="molecule type" value="Genomic_DNA"/>
</dbReference>
<name>A0A392NSU3_9FABA</name>
<evidence type="ECO:0000313" key="2">
    <source>
        <dbReference type="Proteomes" id="UP000265520"/>
    </source>
</evidence>
<gene>
    <name evidence="1" type="ORF">A2U01_0023322</name>
</gene>
<comment type="caution">
    <text evidence="1">The sequence shown here is derived from an EMBL/GenBank/DDBJ whole genome shotgun (WGS) entry which is preliminary data.</text>
</comment>